<gene>
    <name evidence="2" type="ORF">AWB83_04897</name>
</gene>
<dbReference type="InterPro" id="IPR042100">
    <property type="entry name" value="Bug_dom1"/>
</dbReference>
<comment type="similarity">
    <text evidence="1">Belongs to the UPF0065 (bug) family.</text>
</comment>
<dbReference type="Gene3D" id="3.40.190.150">
    <property type="entry name" value="Bordetella uptake gene, domain 1"/>
    <property type="match status" value="1"/>
</dbReference>
<keyword evidence="2" id="KW-0675">Receptor</keyword>
<proteinExistence type="inferred from homology"/>
<evidence type="ECO:0000256" key="1">
    <source>
        <dbReference type="ARBA" id="ARBA00006987"/>
    </source>
</evidence>
<dbReference type="PANTHER" id="PTHR42928:SF5">
    <property type="entry name" value="BLR1237 PROTEIN"/>
    <property type="match status" value="1"/>
</dbReference>
<evidence type="ECO:0000313" key="3">
    <source>
        <dbReference type="Proteomes" id="UP000054978"/>
    </source>
</evidence>
<sequence>MNDRLSQIPSRQSLARRAARGTRRMIADATIPALAAMLLCAPLASRAAAESVADFYDGRNVTMTIGYSVGGGYDTYARLLGKYIGNFLPGKPTITPQSMPGAGSLKAVNYLYGIAPKDGSTFGTFGRTMPEEPLLGDASFDARKLTWLGSITSDVSLCVTWKTSPVKTFKDLVDKEARMGGQGAGSDPDVIASTIKNLFNSKLKLVTGYPGSNETALAMERGEIDGECGVSWSTIQTRHPDWISEKKINILVQVALEKHPELPDVPLLLDLAPNDATRQVLKVIVASQVFARPFAAPPGLPPERTAALRQAFEQTVKDPQFLAEAKRMGLEVRPVSWQRMAQLLDELYKTSPDVLSKAKAAVGGRY</sequence>
<dbReference type="Proteomes" id="UP000054978">
    <property type="component" value="Unassembled WGS sequence"/>
</dbReference>
<dbReference type="STRING" id="1777144.AWB83_04897"/>
<reference evidence="2" key="1">
    <citation type="submission" date="2016-01" db="EMBL/GenBank/DDBJ databases">
        <authorList>
            <person name="Peeters C."/>
        </authorList>
    </citation>
    <scope>NUCLEOTIDE SEQUENCE [LARGE SCALE GENOMIC DNA]</scope>
    <source>
        <strain evidence="2">LMG 29326</strain>
    </source>
</reference>
<dbReference type="InterPro" id="IPR005064">
    <property type="entry name" value="BUG"/>
</dbReference>
<dbReference type="EMBL" id="FCOB02000025">
    <property type="protein sequence ID" value="SAK87980.1"/>
    <property type="molecule type" value="Genomic_DNA"/>
</dbReference>
<dbReference type="PANTHER" id="PTHR42928">
    <property type="entry name" value="TRICARBOXYLATE-BINDING PROTEIN"/>
    <property type="match status" value="1"/>
</dbReference>
<organism evidence="2 3">
    <name type="scientific">Caballeronia ptereochthonis</name>
    <dbReference type="NCBI Taxonomy" id="1777144"/>
    <lineage>
        <taxon>Bacteria</taxon>
        <taxon>Pseudomonadati</taxon>
        <taxon>Pseudomonadota</taxon>
        <taxon>Betaproteobacteria</taxon>
        <taxon>Burkholderiales</taxon>
        <taxon>Burkholderiaceae</taxon>
        <taxon>Caballeronia</taxon>
    </lineage>
</organism>
<dbReference type="SUPFAM" id="SSF53850">
    <property type="entry name" value="Periplasmic binding protein-like II"/>
    <property type="match status" value="1"/>
</dbReference>
<accession>A0A158D0U7</accession>
<evidence type="ECO:0000313" key="2">
    <source>
        <dbReference type="EMBL" id="SAK87980.1"/>
    </source>
</evidence>
<protein>
    <submittedName>
        <fullName evidence="2">Tripartite tricarboxylate transporter family receptor</fullName>
    </submittedName>
</protein>
<keyword evidence="3" id="KW-1185">Reference proteome</keyword>
<dbReference type="Gene3D" id="3.40.190.10">
    <property type="entry name" value="Periplasmic binding protein-like II"/>
    <property type="match status" value="1"/>
</dbReference>
<dbReference type="OrthoDB" id="9780943at2"/>
<dbReference type="Pfam" id="PF03401">
    <property type="entry name" value="TctC"/>
    <property type="match status" value="1"/>
</dbReference>
<dbReference type="RefSeq" id="WP_087048239.1">
    <property type="nucleotide sequence ID" value="NZ_FCOB02000025.1"/>
</dbReference>
<name>A0A158D0U7_9BURK</name>
<dbReference type="AlphaFoldDB" id="A0A158D0U7"/>
<comment type="caution">
    <text evidence="2">The sequence shown here is derived from an EMBL/GenBank/DDBJ whole genome shotgun (WGS) entry which is preliminary data.</text>
</comment>